<organism evidence="3 4">
    <name type="scientific">Marchantia polymorpha subsp. ruderalis</name>
    <dbReference type="NCBI Taxonomy" id="1480154"/>
    <lineage>
        <taxon>Eukaryota</taxon>
        <taxon>Viridiplantae</taxon>
        <taxon>Streptophyta</taxon>
        <taxon>Embryophyta</taxon>
        <taxon>Marchantiophyta</taxon>
        <taxon>Marchantiopsida</taxon>
        <taxon>Marchantiidae</taxon>
        <taxon>Marchantiales</taxon>
        <taxon>Marchantiaceae</taxon>
        <taxon>Marchantia</taxon>
    </lineage>
</organism>
<feature type="region of interest" description="Disordered" evidence="2">
    <location>
        <begin position="775"/>
        <end position="795"/>
    </location>
</feature>
<proteinExistence type="predicted"/>
<feature type="coiled-coil region" evidence="1">
    <location>
        <begin position="258"/>
        <end position="292"/>
    </location>
</feature>
<protein>
    <submittedName>
        <fullName evidence="3">Uncharacterized protein</fullName>
    </submittedName>
</protein>
<feature type="compositionally biased region" description="Low complexity" evidence="2">
    <location>
        <begin position="854"/>
        <end position="865"/>
    </location>
</feature>
<evidence type="ECO:0000313" key="3">
    <source>
        <dbReference type="EMBL" id="OAE35669.1"/>
    </source>
</evidence>
<evidence type="ECO:0000256" key="1">
    <source>
        <dbReference type="SAM" id="Coils"/>
    </source>
</evidence>
<name>A0A176WRD1_MARPO</name>
<reference evidence="3" key="1">
    <citation type="submission" date="2016-03" db="EMBL/GenBank/DDBJ databases">
        <title>Mechanisms controlling the formation of the plant cell surface in tip-growing cells are functionally conserved among land plants.</title>
        <authorList>
            <person name="Honkanen S."/>
            <person name="Jones V.A."/>
            <person name="Morieri G."/>
            <person name="Champion C."/>
            <person name="Hetherington A.J."/>
            <person name="Kelly S."/>
            <person name="Saint-Marcoux D."/>
            <person name="Proust H."/>
            <person name="Prescott H."/>
            <person name="Dolan L."/>
        </authorList>
    </citation>
    <scope>NUCLEOTIDE SEQUENCE [LARGE SCALE GENOMIC DNA]</scope>
    <source>
        <tissue evidence="3">Whole gametophyte</tissue>
    </source>
</reference>
<accession>A0A176WRD1</accession>
<gene>
    <name evidence="3" type="ORF">AXG93_1154s1230</name>
</gene>
<dbReference type="Proteomes" id="UP000077202">
    <property type="component" value="Unassembled WGS sequence"/>
</dbReference>
<evidence type="ECO:0000313" key="4">
    <source>
        <dbReference type="Proteomes" id="UP000077202"/>
    </source>
</evidence>
<sequence length="905" mass="100167">MPNVHASARTFSLGRSRAIGSLYPGLTSQQTLMWNSRLPGSTRQRDIVQLSSVAHGNRLSVHIFQARPRAWGRQPSAPSPPLHSSLEHKNRDATVAGQSRGKSVAHAAVYSSLQVVVVWVKCRDYSALHFQRRRKLAWNLWIMCKVICSAVFDNTPRSAQADDNAALNQRSAAAMSPSTLLKLLYKRHVLKSQMDAQALSRCHNCSKDTECKFCSSTSKTNSSSASPASSKREADHGSSILHEKEMGDLSQSRALEILYRLNSEVQKLTTKLEKEEEEVKKLKDEISSLRATAAFGTSNAVQSPKSNQIQAQAATGNLLSDGRSAREDSNPFHEFCLSNGGQLVKLENVYMFQPVVYKSQKPCDEAMLGGLTTTTTTTGRMHDNAVSGNCNSKVEDQQQHLLHHSADLLHQQHQQQQQQSARKVGAKFVREHSLGEGLRPLKVQSNARRSVDCKCSPLHFQQLQQLERENQTPCGMDLNSPTRTEIEMDELDNLSNCSFESADTRDFEGVVATAKCLKRPAPEDFPDQMDWSSEDSAMDHHSMHMHREKSLHWTPTDPEIVASRRQVQQRYQELEEKLLKILQSPRREILPQLWSSNSSSCSSSGSSTPRSTTGSVSGHQANAAAGNGGGLFWYSARKLDSTRTRPDLTIDTKFDTEVVDFANQTSPASSEAPTLNVPVPVVMAPLPPPPPPPPAKVQTLPSATNTVSEFCVGKYDPKVPLHRRGTRQGEKVNVAALASPDLSRLAESSSEMAAESDGQLQLTTYVNRNVYADAKATEGESTREPEGSSIRSADHLWEEENDCDSDLEEVALETYKVYKSGDIYRHDNRTRNHRPERDSEALLSIADSTLYRESQGSTSSMSSGTNHLKRNLSFGPVGTRTQTRFGVEAARLSLRKHGLQRRGSF</sequence>
<feature type="region of interest" description="Disordered" evidence="2">
    <location>
        <begin position="213"/>
        <end position="246"/>
    </location>
</feature>
<keyword evidence="1" id="KW-0175">Coiled coil</keyword>
<dbReference type="AlphaFoldDB" id="A0A176WRD1"/>
<feature type="region of interest" description="Disordered" evidence="2">
    <location>
        <begin position="70"/>
        <end position="98"/>
    </location>
</feature>
<feature type="compositionally biased region" description="Low complexity" evidence="2">
    <location>
        <begin position="215"/>
        <end position="229"/>
    </location>
</feature>
<feature type="region of interest" description="Disordered" evidence="2">
    <location>
        <begin position="594"/>
        <end position="622"/>
    </location>
</feature>
<comment type="caution">
    <text evidence="3">The sequence shown here is derived from an EMBL/GenBank/DDBJ whole genome shotgun (WGS) entry which is preliminary data.</text>
</comment>
<feature type="region of interest" description="Disordered" evidence="2">
    <location>
        <begin position="854"/>
        <end position="877"/>
    </location>
</feature>
<keyword evidence="4" id="KW-1185">Reference proteome</keyword>
<dbReference type="EMBL" id="LVLJ01000095">
    <property type="protein sequence ID" value="OAE35669.1"/>
    <property type="molecule type" value="Genomic_DNA"/>
</dbReference>
<feature type="compositionally biased region" description="Basic and acidic residues" evidence="2">
    <location>
        <begin position="230"/>
        <end position="246"/>
    </location>
</feature>
<feature type="compositionally biased region" description="Low complexity" evidence="2">
    <location>
        <begin position="595"/>
        <end position="622"/>
    </location>
</feature>
<evidence type="ECO:0000256" key="2">
    <source>
        <dbReference type="SAM" id="MobiDB-lite"/>
    </source>
</evidence>